<dbReference type="EMBL" id="NRHC01000001">
    <property type="protein sequence ID" value="RIY34558.1"/>
    <property type="molecule type" value="Genomic_DNA"/>
</dbReference>
<evidence type="ECO:0000313" key="3">
    <source>
        <dbReference type="Proteomes" id="UP000265691"/>
    </source>
</evidence>
<dbReference type="AlphaFoldDB" id="A0A3A1YBJ6"/>
<comment type="caution">
    <text evidence="2">The sequence shown here is derived from an EMBL/GenBank/DDBJ whole genome shotgun (WGS) entry which is preliminary data.</text>
</comment>
<protein>
    <submittedName>
        <fullName evidence="2">Uncharacterized protein</fullName>
    </submittedName>
</protein>
<gene>
    <name evidence="2" type="ORF">CKF54_00085</name>
</gene>
<dbReference type="RefSeq" id="WP_119524157.1">
    <property type="nucleotide sequence ID" value="NZ_NRHC01000001.1"/>
</dbReference>
<dbReference type="OrthoDB" id="5666068at2"/>
<dbReference type="Proteomes" id="UP000265691">
    <property type="component" value="Unassembled WGS sequence"/>
</dbReference>
<evidence type="ECO:0000256" key="1">
    <source>
        <dbReference type="SAM" id="MobiDB-lite"/>
    </source>
</evidence>
<evidence type="ECO:0000313" key="2">
    <source>
        <dbReference type="EMBL" id="RIY34558.1"/>
    </source>
</evidence>
<feature type="compositionally biased region" description="Polar residues" evidence="1">
    <location>
        <begin position="553"/>
        <end position="580"/>
    </location>
</feature>
<accession>A0A3A1YBJ6</accession>
<feature type="region of interest" description="Disordered" evidence="1">
    <location>
        <begin position="545"/>
        <end position="581"/>
    </location>
</feature>
<sequence>MQKHLFLLTSATCASLVALIQQRKEINPANIYVLYNEQAANSLLNLDIPAQQMIAIDDYIAQFTQLRNQFSLDQYFARVQNYYQLIANLLSQGQQTQVSAQSLTLDGFHVYVPCLDTIEAQTLANHPQCESLTFIESDVYAYFPENLKENPAVLQEFTEFYQDYPEANYYATGIPPFTVCKANDLVGLMNPRLGLDSNPITFFRTNQAAYYWLNGHSYQGRRVALYTLTREELTSLPQAREFTQLYLDNLVNLRRARVNYYIQLKPNLWVIDKLTLELLTPENFADYLIRMAEKFSSHKCKKLLVKLTSAASETQRKQITLALNEYKIEAIFLDEAEFLLPSLLSLPANAISIHSLIAPELIYALIAKQNYISDLFIASNYPEVSAYLDHYQYNFTNLLASLQKQQANFYKETDAAKKIVQYNKEQMLNSHWHGLVEQALADYDDLIYQQVQKLVQTDRAIVVPNYFDPLVQTTIIEESFAEKEQHNREQFAPSKVEERRALAAKAQQAAKQISALDAEDTILGNAQETTAQTATAQTATAQTADANQVANASKQASGTNDKAETTSNSNQASNVQLDSENLNHDRTFIGQNHDEEPEEVVVDKAQLLKMLKEKALEGSPSDLKIQAQARSLIGNTKAIRFINPHAKSNDVNRESNLSVAYQLAEQRLDKESQAAAREIRNPFAQGVNDYTKKVEFSLDLLQKFIARKMPSDLLSPLGKTTLGERKAQAQQAQGFTCLSKDKFTALPPYAVLELYYSSLEARKHSTGKIVVIDNEQMLKDFTVWKRFSGFAINEMVILTTQPQLVDRVSYAANRVIDISPYFEELEAKPYFNIQDLINVGYKLQNRIQILLGFSPAELYVPQFNKSLYFALLANLPLVKVNVLQEKGVSLEYPELGLSALHKLLDQFQANYPCLVPKPLLVQEKHGIDDILYRADNETERNKYLSYKIRGKIYNITE</sequence>
<organism evidence="2 3">
    <name type="scientific">Psittacicella hinzii</name>
    <dbReference type="NCBI Taxonomy" id="2028575"/>
    <lineage>
        <taxon>Bacteria</taxon>
        <taxon>Pseudomonadati</taxon>
        <taxon>Pseudomonadota</taxon>
        <taxon>Gammaproteobacteria</taxon>
        <taxon>Pasteurellales</taxon>
        <taxon>Psittacicellaceae</taxon>
        <taxon>Psittacicella</taxon>
    </lineage>
</organism>
<reference evidence="2 3" key="1">
    <citation type="submission" date="2017-08" db="EMBL/GenBank/DDBJ databases">
        <title>Reclassification of Bisgaard taxon 37 and 44.</title>
        <authorList>
            <person name="Christensen H."/>
        </authorList>
    </citation>
    <scope>NUCLEOTIDE SEQUENCE [LARGE SCALE GENOMIC DNA]</scope>
    <source>
        <strain evidence="2 3">B96_3</strain>
    </source>
</reference>
<name>A0A3A1YBJ6_9GAMM</name>
<proteinExistence type="predicted"/>
<keyword evidence="3" id="KW-1185">Reference proteome</keyword>